<dbReference type="RefSeq" id="WP_193666716.1">
    <property type="nucleotide sequence ID" value="NZ_CP060035.1"/>
</dbReference>
<organism evidence="1 2">
    <name type="scientific">Sphingobium fuliginis (strain ATCC 27551)</name>
    <dbReference type="NCBI Taxonomy" id="336203"/>
    <lineage>
        <taxon>Bacteria</taxon>
        <taxon>Pseudomonadati</taxon>
        <taxon>Pseudomonadota</taxon>
        <taxon>Alphaproteobacteria</taxon>
        <taxon>Sphingomonadales</taxon>
        <taxon>Sphingomonadaceae</taxon>
        <taxon>Sphingobium</taxon>
    </lineage>
</organism>
<proteinExistence type="predicted"/>
<sequence>MKELKVAISQLNAASSSVPQLVLSSMDPGEGKSSAICDFIRSWKDEGFRDHHGALIVLSRHEEIRSYVDQAGLSRHHYAVTVAEGDAMNEMGLSDPDAAPVIFTTHEKLRRWTTGRSFADADKFHYLGRPRTLRIWDESFLAAQPVTVRLDMLKGIPAVLRPLDPKAAQGLDAITAALESVETRQSVTLSHQLSACPSTLAALSGAQKREWDGLVSILGREAIILRDNRMGRVLASATAPLPADFQPALVLDASGRVRETYRAMEETGAPIRRLPGAGRNYSRLTVRHWDRASSRSALNVPETRREILEGAASVINAAPAEEWLIIHHQARGADTVLDELKAQVANPERLHFVNWGRHNATNAYRHVRKVMVLSLWHLTDAAYTAHHIAASGRVPSQGLDRETISRIAAGEHRHNLLQAICRANVRNGADGVCGDCEAYVIGKTGKDTKALLAETFPGAAIKDWRPFGAGELTGRSLDVAEEIRRRFVAGGAERVRKIDIRKAVGMGTAPELAQVLTRPAFKAWLAGEGLVLGTKEVRRADRV</sequence>
<reference evidence="2" key="1">
    <citation type="submission" date="2020-08" db="EMBL/GenBank/DDBJ databases">
        <title>Complete genome sequence of Sphingobium barthaii strain KK22, a high-molecular-weight polycyclic aromatic hydrocarbon-degrading soil bacterium.</title>
        <authorList>
            <person name="Mori J.F."/>
            <person name="Kanaly R.A."/>
        </authorList>
    </citation>
    <scope>NUCLEOTIDE SEQUENCE [LARGE SCALE GENOMIC DNA]</scope>
    <source>
        <strain evidence="2">KK22</strain>
    </source>
</reference>
<name>A0A7M2GGH2_SPHSA</name>
<dbReference type="Proteomes" id="UP000593663">
    <property type="component" value="Chromosome 1"/>
</dbReference>
<evidence type="ECO:0000313" key="2">
    <source>
        <dbReference type="Proteomes" id="UP000593663"/>
    </source>
</evidence>
<dbReference type="EMBL" id="CP060035">
    <property type="protein sequence ID" value="QOT71608.1"/>
    <property type="molecule type" value="Genomic_DNA"/>
</dbReference>
<accession>A0A7M2GGH2</accession>
<protein>
    <submittedName>
        <fullName evidence="1">Uncharacterized protein</fullName>
    </submittedName>
</protein>
<evidence type="ECO:0000313" key="1">
    <source>
        <dbReference type="EMBL" id="QOT71608.1"/>
    </source>
</evidence>
<dbReference type="KEGG" id="sbar:H5V43_16330"/>
<gene>
    <name evidence="1" type="ORF">H5V43_16330</name>
</gene>
<dbReference type="AlphaFoldDB" id="A0A7M2GGH2"/>